<name>A0A8X6NRP9_NEPPI</name>
<keyword evidence="2" id="KW-1185">Reference proteome</keyword>
<gene>
    <name evidence="1" type="ORF">NPIL_274121</name>
</gene>
<dbReference type="OrthoDB" id="8064578at2759"/>
<dbReference type="AlphaFoldDB" id="A0A8X6NRP9"/>
<proteinExistence type="predicted"/>
<dbReference type="Proteomes" id="UP000887013">
    <property type="component" value="Unassembled WGS sequence"/>
</dbReference>
<evidence type="ECO:0000313" key="1">
    <source>
        <dbReference type="EMBL" id="GFT31052.1"/>
    </source>
</evidence>
<comment type="caution">
    <text evidence="1">The sequence shown here is derived from an EMBL/GenBank/DDBJ whole genome shotgun (WGS) entry which is preliminary data.</text>
</comment>
<reference evidence="1" key="1">
    <citation type="submission" date="2020-08" db="EMBL/GenBank/DDBJ databases">
        <title>Multicomponent nature underlies the extraordinary mechanical properties of spider dragline silk.</title>
        <authorList>
            <person name="Kono N."/>
            <person name="Nakamura H."/>
            <person name="Mori M."/>
            <person name="Yoshida Y."/>
            <person name="Ohtoshi R."/>
            <person name="Malay A.D."/>
            <person name="Moran D.A.P."/>
            <person name="Tomita M."/>
            <person name="Numata K."/>
            <person name="Arakawa K."/>
        </authorList>
    </citation>
    <scope>NUCLEOTIDE SEQUENCE</scope>
</reference>
<organism evidence="1 2">
    <name type="scientific">Nephila pilipes</name>
    <name type="common">Giant wood spider</name>
    <name type="synonym">Nephila maculata</name>
    <dbReference type="NCBI Taxonomy" id="299642"/>
    <lineage>
        <taxon>Eukaryota</taxon>
        <taxon>Metazoa</taxon>
        <taxon>Ecdysozoa</taxon>
        <taxon>Arthropoda</taxon>
        <taxon>Chelicerata</taxon>
        <taxon>Arachnida</taxon>
        <taxon>Araneae</taxon>
        <taxon>Araneomorphae</taxon>
        <taxon>Entelegynae</taxon>
        <taxon>Araneoidea</taxon>
        <taxon>Nephilidae</taxon>
        <taxon>Nephila</taxon>
    </lineage>
</organism>
<accession>A0A8X6NRP9</accession>
<protein>
    <submittedName>
        <fullName evidence="1">Uncharacterized protein</fullName>
    </submittedName>
</protein>
<evidence type="ECO:0000313" key="2">
    <source>
        <dbReference type="Proteomes" id="UP000887013"/>
    </source>
</evidence>
<dbReference type="EMBL" id="BMAW01012914">
    <property type="protein sequence ID" value="GFT31052.1"/>
    <property type="molecule type" value="Genomic_DNA"/>
</dbReference>
<sequence length="91" mass="10466">MPPCKSVCHLILRRPRISRKALEGLGKRVRPRKKYGQVSIITECFKTRLSVQETLAGPNKVAWENGMKKEHDTLFQENARTLVPILSIKRL</sequence>